<evidence type="ECO:0000313" key="33">
    <source>
        <dbReference type="EMBL" id="HBB1572012.1"/>
    </source>
</evidence>
<dbReference type="Proteomes" id="UP001208624">
    <property type="component" value="Unassembled WGS sequence"/>
</dbReference>
<evidence type="ECO:0000313" key="20">
    <source>
        <dbReference type="EMBL" id="EFI6954883.1"/>
    </source>
</evidence>
<dbReference type="Proteomes" id="UP000462271">
    <property type="component" value="Unassembled WGS sequence"/>
</dbReference>
<evidence type="ECO:0000313" key="116">
    <source>
        <dbReference type="Proteomes" id="UP000533284"/>
    </source>
</evidence>
<evidence type="ECO:0000313" key="98">
    <source>
        <dbReference type="Proteomes" id="UP000512182"/>
    </source>
</evidence>
<evidence type="ECO:0000313" key="48">
    <source>
        <dbReference type="EMBL" id="MWL44673.1"/>
    </source>
</evidence>
<evidence type="ECO:0000313" key="94">
    <source>
        <dbReference type="Proteomes" id="UP000486847"/>
    </source>
</evidence>
<name>A0A090J734_ECOLX</name>
<dbReference type="Proteomes" id="UP000534332">
    <property type="component" value="Unassembled WGS sequence"/>
</dbReference>
<evidence type="ECO:0000313" key="30">
    <source>
        <dbReference type="EMBL" id="HAJ5807494.1"/>
    </source>
</evidence>
<dbReference type="Proteomes" id="UP000225264">
    <property type="component" value="Unassembled WGS sequence"/>
</dbReference>
<evidence type="ECO:0000313" key="84">
    <source>
        <dbReference type="Proteomes" id="UP000436482"/>
    </source>
</evidence>
<evidence type="ECO:0000313" key="128">
    <source>
        <dbReference type="Proteomes" id="UP000842385"/>
    </source>
</evidence>
<evidence type="ECO:0000313" key="86">
    <source>
        <dbReference type="Proteomes" id="UP000447081"/>
    </source>
</evidence>
<dbReference type="AlphaFoldDB" id="A0A090J734"/>
<reference evidence="45 94" key="10">
    <citation type="submission" date="2019-10" db="EMBL/GenBank/DDBJ databases">
        <title>Comparative genomic analysis of antimicrobial resistant Escherichia coli of diverse origin.</title>
        <authorList>
            <person name="Ghatak S."/>
            <person name="Milton A.P."/>
            <person name="Rhetso K."/>
            <person name="Purkait D."/>
            <person name="Das S."/>
            <person name="Puro K.-U."/>
            <person name="Shakuntala I."/>
            <person name="Sen A."/>
            <person name="Sanjukta R."/>
            <person name="Priya G.B."/>
            <person name="Mawlong M."/>
            <person name="Lyngdoh V."/>
            <person name="Rynghang J."/>
            <person name="Mawphlang B.L."/>
        </authorList>
    </citation>
    <scope>NUCLEOTIDE SEQUENCE [LARGE SCALE GENOMIC DNA]</scope>
    <source>
        <strain evidence="45 94">SE161</strain>
    </source>
</reference>
<dbReference type="EMBL" id="VSBS01000354">
    <property type="protein sequence ID" value="TXT01528.1"/>
    <property type="molecule type" value="Genomic_DNA"/>
</dbReference>
<dbReference type="EMBL" id="AASDFP010000075">
    <property type="protein sequence ID" value="EFB2194985.1"/>
    <property type="molecule type" value="Genomic_DNA"/>
</dbReference>
<dbReference type="EMBL" id="WTRN01000513">
    <property type="protein sequence ID" value="MWT86736.1"/>
    <property type="molecule type" value="Genomic_DNA"/>
</dbReference>
<dbReference type="Proteomes" id="UP000622722">
    <property type="component" value="Unassembled WGS sequence"/>
</dbReference>
<dbReference type="Proteomes" id="UP000436141">
    <property type="component" value="Unassembled WGS sequence"/>
</dbReference>
<evidence type="ECO:0000313" key="80">
    <source>
        <dbReference type="Proteomes" id="UP000321461"/>
    </source>
</evidence>
<evidence type="ECO:0000313" key="130">
    <source>
        <dbReference type="Proteomes" id="UP001247581"/>
    </source>
</evidence>
<dbReference type="EMBL" id="JANWOR010000658">
    <property type="protein sequence ID" value="MDA4180066.1"/>
    <property type="molecule type" value="Genomic_DNA"/>
</dbReference>
<dbReference type="Proteomes" id="UP000519859">
    <property type="component" value="Unassembled WGS sequence"/>
</dbReference>
<evidence type="ECO:0000313" key="95">
    <source>
        <dbReference type="Proteomes" id="UP000487258"/>
    </source>
</evidence>
<reference evidence="82 84" key="14">
    <citation type="submission" date="2019-12" db="EMBL/GenBank/DDBJ databases">
        <title>Enteriobacteria Tanzani isolates_8377-8380.</title>
        <authorList>
            <person name="Subbiah M."/>
            <person name="Call D."/>
        </authorList>
    </citation>
    <scope>NUCLEOTIDE SEQUENCE [LARGE SCALE GENOMIC DNA]</scope>
    <source>
        <strain evidence="54 85">8378wB3</strain>
        <strain evidence="53 93">8378wC7</strain>
        <strain evidence="52 89">8378wH8</strain>
        <strain evidence="50 87">8379wE2</strain>
        <strain evidence="51 84">8379wE6</strain>
        <strain evidence="49 82">8380wG1</strain>
    </source>
</reference>
<evidence type="ECO:0000313" key="67">
    <source>
        <dbReference type="EMBL" id="QMO39843.1"/>
    </source>
</evidence>
<dbReference type="Proteomes" id="UP000486847">
    <property type="component" value="Unassembled WGS sequence"/>
</dbReference>
<evidence type="ECO:0000313" key="17">
    <source>
        <dbReference type="EMBL" id="EFH6164061.1"/>
    </source>
</evidence>
<gene>
    <name evidence="20" type="ORF">BCB93_004604</name>
    <name evidence="19" type="ORF">BG944_001564</name>
    <name evidence="13" type="ORF">BGM66_004417</name>
    <name evidence="12" type="ORF">BKL28_003897</name>
    <name evidence="11" type="ORF">BRV02_003260</name>
    <name evidence="10" type="ORF">BTB68_001118</name>
    <name evidence="62" type="ORF">BTQ06_02395</name>
    <name evidence="6" type="ORF">C0P57_004367</name>
    <name evidence="3" type="ORF">C1Q91_002063</name>
    <name evidence="2" type="ORF">C2R31_002412</name>
    <name evidence="22" type="ORF">C719_001332</name>
    <name evidence="23" type="ORF">CF22_004312</name>
    <name evidence="39" type="ORF">CQ842_13405</name>
    <name evidence="7" type="ORF">CTR35_004636</name>
    <name evidence="1" type="ORF">CV83915_00361</name>
    <name evidence="43" type="ORF">D9D43_29065</name>
    <name evidence="8" type="ORF">E6D34_05345</name>
    <name evidence="21" type="ORF">EN85_002775</name>
    <name evidence="9" type="ORF">F7N46_18565</name>
    <name evidence="14" type="ORF">F9461_13275</name>
    <name evidence="45" type="ORF">F9B07_20475</name>
    <name evidence="5" type="ORF">FIJ20_22825</name>
    <name evidence="4" type="ORF">FJQ40_03125</name>
    <name evidence="68" type="ORF">FOI11_007175</name>
    <name evidence="34" type="ORF">FOI11_14145</name>
    <name evidence="58" type="ORF">FPI65_06975</name>
    <name evidence="63" type="ORF">FTV93_08145</name>
    <name evidence="71" type="ORF">FV293_13210</name>
    <name evidence="44" type="ORF">FVB16_29580</name>
    <name evidence="72" type="ORF">FWK02_11975</name>
    <name evidence="59" type="ORF">G3V95_08375</name>
    <name evidence="61" type="ORF">G4A38_16405</name>
    <name evidence="60" type="ORF">G4A47_15895</name>
    <name evidence="16" type="ORF">GAI89_12955</name>
    <name evidence="17" type="ORF">GAJ12_03220</name>
    <name evidence="18" type="ORF">GNW61_23930</name>
    <name evidence="46" type="ORF">GNZ05_22320</name>
    <name evidence="15" type="ORF">GOP25_05815</name>
    <name evidence="54" type="ORF">GP944_22800</name>
    <name evidence="53" type="ORF">GP954_16570</name>
    <name evidence="52" type="ORF">GP965_28100</name>
    <name evidence="50" type="ORF">GP975_26305</name>
    <name evidence="51" type="ORF">GP979_10675</name>
    <name evidence="49" type="ORF">GQA06_13750</name>
    <name evidence="48" type="ORF">GQM04_03800</name>
    <name evidence="47" type="ORF">GQM21_17045</name>
    <name evidence="55" type="ORF">GRW05_19720</name>
    <name evidence="56" type="ORF">GRW24_26700</name>
    <name evidence="57" type="ORF">GUC01_01355</name>
    <name evidence="36" type="ORF">HEP30_024615</name>
    <name evidence="24" type="ORF">HEP34_004246</name>
    <name evidence="26" type="ORF">HHH44_004080</name>
    <name evidence="27" type="ORF">HKA49_003255</name>
    <name evidence="28" type="ORF">HL563_22915</name>
    <name evidence="30" type="ORF">HLZ39_23875</name>
    <name evidence="29" type="ORF">HLZ50_17550</name>
    <name evidence="65" type="ORF">HV109_14285</name>
    <name evidence="35" type="ORF">HV209_18290</name>
    <name evidence="67" type="ORF">HVW43_05840</name>
    <name evidence="66" type="ORF">HVY77_15215</name>
    <name evidence="64" type="ORF">HX136_15345</name>
    <name evidence="69" type="ORF">I6H02_25175</name>
    <name evidence="33" type="ORF">J0541_000872</name>
    <name evidence="32" type="ORF">J5U05_002252</name>
    <name evidence="31" type="ORF">J8F57_002318</name>
    <name evidence="38" type="ORF">JNA65_20495</name>
    <name evidence="37" type="ORF">JNA68_13945</name>
    <name evidence="70" type="ORF">JNP96_11295</name>
    <name evidence="42" type="ORF">NQD80_24025</name>
    <name evidence="41" type="ORF">NY836_22390</name>
    <name evidence="40" type="ORF">OFN31_12980</name>
    <name evidence="25" type="ORF">P6223_002242</name>
    <name evidence="73" type="ORF">QDW62_15150</name>
</gene>
<dbReference type="EMBL" id="JABUPJ010000020">
    <property type="protein sequence ID" value="NYQ40162.1"/>
    <property type="molecule type" value="Genomic_DNA"/>
</dbReference>
<evidence type="ECO:0000313" key="85">
    <source>
        <dbReference type="Proteomes" id="UP000441160"/>
    </source>
</evidence>
<dbReference type="EMBL" id="CP122634">
    <property type="protein sequence ID" value="WHI00096.1"/>
    <property type="molecule type" value="Genomic_DNA"/>
</dbReference>
<evidence type="ECO:0000313" key="125">
    <source>
        <dbReference type="Proteomes" id="UP000581425"/>
    </source>
</evidence>
<evidence type="ECO:0000313" key="73">
    <source>
        <dbReference type="EMBL" id="WHI00096.1"/>
    </source>
</evidence>
<dbReference type="Proteomes" id="UP000870292">
    <property type="component" value="Unassembled WGS sequence"/>
</dbReference>
<dbReference type="EMBL" id="DADPIR010000014">
    <property type="protein sequence ID" value="HAZ7492110.1"/>
    <property type="molecule type" value="Genomic_DNA"/>
</dbReference>
<dbReference type="Proteomes" id="UP000533482">
    <property type="component" value="Unassembled WGS sequence"/>
</dbReference>
<dbReference type="Proteomes" id="UP000524010">
    <property type="component" value="Unassembled WGS sequence"/>
</dbReference>
<evidence type="ECO:0000313" key="35">
    <source>
        <dbReference type="EMBL" id="MBA7720521.1"/>
    </source>
</evidence>
<dbReference type="Proteomes" id="UP000321295">
    <property type="component" value="Unassembled WGS sequence"/>
</dbReference>
<dbReference type="EMBL" id="CP056794">
    <property type="protein sequence ID" value="QLY97680.1"/>
    <property type="molecule type" value="Genomic_DNA"/>
</dbReference>
<reference evidence="25" key="37">
    <citation type="submission" date="2024-02" db="EMBL/GenBank/DDBJ databases">
        <authorList>
            <consortium name="Clinical and Environmental Microbiology Branch: Whole genome sequencing antimicrobial resistance pathogens in the healthcare setting"/>
        </authorList>
    </citation>
    <scope>NUCLEOTIDE SEQUENCE</scope>
    <source>
        <strain evidence="25">2023CK-00345</strain>
    </source>
</reference>
<dbReference type="Proteomes" id="UP001179946">
    <property type="component" value="Chromosome"/>
</dbReference>
<dbReference type="Proteomes" id="UP000521991">
    <property type="component" value="Unassembled WGS sequence"/>
</dbReference>
<dbReference type="Proteomes" id="UP000512182">
    <property type="component" value="Chromosome"/>
</dbReference>
<dbReference type="EMBL" id="AASWOY010000096">
    <property type="protein sequence ID" value="EFH6651745.1"/>
    <property type="molecule type" value="Genomic_DNA"/>
</dbReference>
<evidence type="ECO:0000313" key="104">
    <source>
        <dbReference type="Proteomes" id="UP000521991"/>
    </source>
</evidence>
<evidence type="ECO:0000313" key="119">
    <source>
        <dbReference type="Proteomes" id="UP000534496"/>
    </source>
</evidence>
<dbReference type="EMBL" id="AASDBN010000003">
    <property type="protein sequence ID" value="EFB1696412.1"/>
    <property type="molecule type" value="Genomic_DNA"/>
</dbReference>
<evidence type="ECO:0000313" key="92">
    <source>
        <dbReference type="Proteomes" id="UP000475070"/>
    </source>
</evidence>
<dbReference type="EMBL" id="VRXD01000017">
    <property type="protein sequence ID" value="TXQ33896.1"/>
    <property type="molecule type" value="Genomic_DNA"/>
</dbReference>
<evidence type="ECO:0000313" key="102">
    <source>
        <dbReference type="Proteomes" id="UP000519182"/>
    </source>
</evidence>
<dbReference type="EMBL" id="JABUPU010000021">
    <property type="protein sequence ID" value="NYP86676.1"/>
    <property type="molecule type" value="Genomic_DNA"/>
</dbReference>
<dbReference type="Proteomes" id="UP000871786">
    <property type="component" value="Unassembled WGS sequence"/>
</dbReference>
<evidence type="ECO:0000313" key="50">
    <source>
        <dbReference type="EMBL" id="MWR41486.1"/>
    </source>
</evidence>
<evidence type="ECO:0000313" key="53">
    <source>
        <dbReference type="EMBL" id="MWT86736.1"/>
    </source>
</evidence>
<evidence type="ECO:0000313" key="39">
    <source>
        <dbReference type="EMBL" id="MBZ4694023.1"/>
    </source>
</evidence>
<evidence type="ECO:0000313" key="127">
    <source>
        <dbReference type="Proteomes" id="UP000615017"/>
    </source>
</evidence>
<evidence type="ECO:0000313" key="54">
    <source>
        <dbReference type="EMBL" id="MWU33519.1"/>
    </source>
</evidence>
<evidence type="ECO:0000313" key="82">
    <source>
        <dbReference type="Proteomes" id="UP000430387"/>
    </source>
</evidence>
<reference evidence="40" key="36">
    <citation type="submission" date="2023-06" db="EMBL/GenBank/DDBJ databases">
        <title>Deciphering the underlying mechanisms mediating the transmission of blaNDM gene from human to animals in China.</title>
        <authorList>
            <person name="Chen K."/>
            <person name="Chen S."/>
        </authorList>
    </citation>
    <scope>NUCLEOTIDE SEQUENCE</scope>
    <source>
        <strain evidence="40">1199</strain>
    </source>
</reference>
<dbReference type="EMBL" id="RNLZ01000159">
    <property type="protein sequence ID" value="MGE17483.1"/>
    <property type="molecule type" value="Genomic_DNA"/>
</dbReference>
<evidence type="ECO:0000313" key="28">
    <source>
        <dbReference type="EMBL" id="HAJ0836516.1"/>
    </source>
</evidence>
<evidence type="ECO:0000313" key="111">
    <source>
        <dbReference type="Proteomes" id="UP000530628"/>
    </source>
</evidence>
<dbReference type="Proteomes" id="UP000842519">
    <property type="component" value="Unassembled WGS sequence"/>
</dbReference>
<reference evidence="63 79" key="9">
    <citation type="submission" date="2019-08" db="EMBL/GenBank/DDBJ databases">
        <authorList>
            <person name="Chen F.-J."/>
            <person name="Wu H.-C."/>
            <person name="Liao Y.-C."/>
            <person name="Kuo S.-C."/>
        </authorList>
    </citation>
    <scope>NUCLEOTIDE SEQUENCE [LARGE SCALE GENOMIC DNA]</scope>
    <source>
        <strain evidence="63 79">NCYU-26-73</strain>
    </source>
</reference>
<evidence type="ECO:0000313" key="76">
    <source>
        <dbReference type="Proteomes" id="UP000236551"/>
    </source>
</evidence>
<dbReference type="EMBL" id="WOET01000021">
    <property type="protein sequence ID" value="MUM74880.1"/>
    <property type="molecule type" value="Genomic_DNA"/>
</dbReference>
<protein>
    <submittedName>
        <fullName evidence="60">ATPase</fullName>
    </submittedName>
</protein>
<dbReference type="Proteomes" id="UP000512322">
    <property type="component" value="Chromosome"/>
</dbReference>
<dbReference type="EMBL" id="AASFZR010000102">
    <property type="protein sequence ID" value="EFB4535013.1"/>
    <property type="molecule type" value="Genomic_DNA"/>
</dbReference>
<evidence type="ECO:0000313" key="77">
    <source>
        <dbReference type="Proteomes" id="UP000272336"/>
    </source>
</evidence>
<dbReference type="EMBL" id="JACCJF010000013">
    <property type="protein sequence ID" value="MBZ4694023.1"/>
    <property type="molecule type" value="Genomic_DNA"/>
</dbReference>
<dbReference type="EMBL" id="VLTB01000105">
    <property type="protein sequence ID" value="NDR91042.1"/>
    <property type="molecule type" value="Genomic_DNA"/>
</dbReference>
<evidence type="ECO:0000313" key="106">
    <source>
        <dbReference type="Proteomes" id="UP000523388"/>
    </source>
</evidence>
<dbReference type="EMBL" id="AASWKX010000002">
    <property type="protein sequence ID" value="EFH6164061.1"/>
    <property type="molecule type" value="Genomic_DNA"/>
</dbReference>
<evidence type="ECO:0000313" key="3">
    <source>
        <dbReference type="EMBL" id="EFA9845692.1"/>
    </source>
</evidence>
<evidence type="ECO:0000313" key="2">
    <source>
        <dbReference type="EMBL" id="EFA8784585.1"/>
    </source>
</evidence>
<dbReference type="EMBL" id="CP057293">
    <property type="protein sequence ID" value="QMF68174.1"/>
    <property type="molecule type" value="Genomic_DNA"/>
</dbReference>
<dbReference type="EMBL" id="AASEBA010000007">
    <property type="protein sequence ID" value="EFC9748717.1"/>
    <property type="molecule type" value="Genomic_DNA"/>
</dbReference>
<evidence type="ECO:0000313" key="91">
    <source>
        <dbReference type="Proteomes" id="UP000471490"/>
    </source>
</evidence>
<dbReference type="EMBL" id="CP063369">
    <property type="protein sequence ID" value="QOY32527.1"/>
    <property type="molecule type" value="Genomic_DNA"/>
</dbReference>
<dbReference type="EMBL" id="DABGYN010000063">
    <property type="protein sequence ID" value="HAJ0836516.1"/>
    <property type="molecule type" value="Genomic_DNA"/>
</dbReference>
<evidence type="ECO:0000313" key="10">
    <source>
        <dbReference type="EMBL" id="EFF8953215.1"/>
    </source>
</evidence>
<evidence type="ECO:0000313" key="6">
    <source>
        <dbReference type="EMBL" id="EFB4535013.1"/>
    </source>
</evidence>
<dbReference type="EMBL" id="WTQQ01000117">
    <property type="protein sequence ID" value="MWR88763.1"/>
    <property type="molecule type" value="Genomic_DNA"/>
</dbReference>
<dbReference type="Proteomes" id="UP000543257">
    <property type="component" value="Unassembled WGS sequence"/>
</dbReference>
<reference evidence="37 127" key="30">
    <citation type="submission" date="2021-01" db="EMBL/GenBank/DDBJ databases">
        <title>Genomes of Escherichia coli STEC strains from raw meat-based diets for companion animals.</title>
        <authorList>
            <person name="Stevens M.J.A."/>
            <person name="Stephan R."/>
        </authorList>
    </citation>
    <scope>NUCLEOTIDE SEQUENCE</scope>
    <source>
        <strain evidence="37">ATC7-7</strain>
        <strain evidence="38 127">LSC1-58</strain>
    </source>
</reference>
<evidence type="ECO:0000313" key="19">
    <source>
        <dbReference type="EMBL" id="EFI0212439.1"/>
    </source>
</evidence>
<evidence type="ECO:0000313" key="36">
    <source>
        <dbReference type="EMBL" id="MBB2469223.1"/>
    </source>
</evidence>
<evidence type="ECO:0000313" key="43">
    <source>
        <dbReference type="EMBL" id="MGE17483.1"/>
    </source>
</evidence>
<dbReference type="EMBL" id="CP042615">
    <property type="protein sequence ID" value="QED73937.1"/>
    <property type="molecule type" value="Genomic_DNA"/>
</dbReference>
<dbReference type="Proteomes" id="UP000521994">
    <property type="component" value="Unassembled WGS sequence"/>
</dbReference>
<reference evidence="57 92" key="5">
    <citation type="journal article" date="2019" name="Nat. Med.">
        <title>A library of human gut bacterial isolates paired with longitudinal multiomics data enables mechanistic microbiome research.</title>
        <authorList>
            <person name="Poyet M."/>
            <person name="Groussin M."/>
            <person name="Gibbons S.M."/>
            <person name="Avila-Pacheco J."/>
            <person name="Jiang X."/>
            <person name="Kearney S.M."/>
            <person name="Perrotta A.R."/>
            <person name="Berdy B."/>
            <person name="Zhao S."/>
            <person name="Lieberman T.D."/>
            <person name="Swanson P.K."/>
            <person name="Smith M."/>
            <person name="Roesemann S."/>
            <person name="Alexander J.E."/>
            <person name="Rich S.A."/>
            <person name="Livny J."/>
            <person name="Vlamakis H."/>
            <person name="Clish C."/>
            <person name="Bullock K."/>
            <person name="Deik A."/>
            <person name="Scott J."/>
            <person name="Pierce K.A."/>
            <person name="Xavier R.J."/>
            <person name="Alm E.J."/>
        </authorList>
    </citation>
    <scope>NUCLEOTIDE SEQUENCE [LARGE SCALE GENOMIC DNA]</scope>
    <source>
        <strain evidence="57 92">BIOML-A112</strain>
    </source>
</reference>
<evidence type="ECO:0000313" key="64">
    <source>
        <dbReference type="EMBL" id="QLG58101.1"/>
    </source>
</evidence>
<dbReference type="EMBL" id="AASWIS010000004">
    <property type="protein sequence ID" value="EFH5891760.1"/>
    <property type="molecule type" value="Genomic_DNA"/>
</dbReference>
<reference evidence="112 119" key="15">
    <citation type="submission" date="2019-12" db="EMBL/GenBank/DDBJ databases">
        <authorList>
            <consortium name="NARMS: The National Antimicrobial Resistance Monitoring System"/>
        </authorList>
    </citation>
    <scope>NUCLEOTIDE SEQUENCE [LARGE SCALE GENOMIC DNA]</scope>
    <source>
        <strain evidence="43 77">CVM N17EC0060</strain>
        <strain evidence="8 115">CVM N18EC122</strain>
        <strain evidence="14 119">CVM N19EC0189</strain>
        <strain evidence="16 112">CVM N19EC0510</strain>
        <strain evidence="17 120">CVM N19EC0596</strain>
        <strain evidence="7 121">FSIS11705178</strain>
        <strain evidence="6 122">FSIS11706358</strain>
        <strain evidence="5 103">FSIS11921886</strain>
        <strain evidence="9 117">FSIS11923834</strain>
    </source>
</reference>
<dbReference type="Proteomes" id="UP000567387">
    <property type="component" value="Unassembled WGS sequence"/>
</dbReference>
<reference evidence="83 86" key="13">
    <citation type="submission" date="2019-12" db="EMBL/GenBank/DDBJ databases">
        <title>Enteriobacteria Tanzani isolates_10434.</title>
        <authorList>
            <person name="Subbiah M."/>
            <person name="Call D."/>
        </authorList>
    </citation>
    <scope>NUCLEOTIDE SEQUENCE [LARGE SCALE GENOMIC DNA]</scope>
    <source>
        <strain evidence="55 83">10434wD1</strain>
        <strain evidence="56 86">10434wG3</strain>
    </source>
</reference>
<dbReference type="EMBL" id="WTQT01001069">
    <property type="protein sequence ID" value="MWR41486.1"/>
    <property type="molecule type" value="Genomic_DNA"/>
</dbReference>
<evidence type="ECO:0000313" key="110">
    <source>
        <dbReference type="Proteomes" id="UP000528504"/>
    </source>
</evidence>
<evidence type="ECO:0000313" key="63">
    <source>
        <dbReference type="EMBL" id="QED73937.1"/>
    </source>
</evidence>
<evidence type="ECO:0000313" key="108">
    <source>
        <dbReference type="Proteomes" id="UP000527548"/>
    </source>
</evidence>
<evidence type="ECO:0000313" key="34">
    <source>
        <dbReference type="EMBL" id="MBA6241110.1"/>
    </source>
</evidence>
<dbReference type="Proteomes" id="UP001247581">
    <property type="component" value="Unassembled WGS sequence"/>
</dbReference>
<dbReference type="EMBL" id="JAOVKC010000013">
    <property type="protein sequence ID" value="MCV5622675.1"/>
    <property type="molecule type" value="Genomic_DNA"/>
</dbReference>
<reference evidence="58 91" key="17">
    <citation type="journal article" date="2020" name="Int. J. Nanomedicine">
        <title>Consequences Of Long-Term Bacteria's Exposure To Silver Nanoformulations With Different PhysicoChemical Properties.</title>
        <authorList>
            <person name="Kedziora A."/>
            <person name="Wernecki M."/>
            <person name="Korzekwa K."/>
            <person name="Speruda M."/>
            <person name="Gerasymchuk Y."/>
            <person name="Lukowiak A."/>
            <person name="Bugla-Ploskonska G."/>
        </authorList>
    </citation>
    <scope>NUCLEOTIDE SEQUENCE [LARGE SCALE GENOMIC DNA]</scope>
    <source>
        <strain evidence="58 91">ATCC 11230</strain>
    </source>
</reference>
<reference evidence="46 96" key="11">
    <citation type="submission" date="2019-11" db="EMBL/GenBank/DDBJ databases">
        <title>Whole genome sequence analysis of environmental Escherichia coli from the feces of straw-necked ibis (Threskiornis spinicollis) nesting on inland wetlands.</title>
        <authorList>
            <person name="Wyrsch E.R."/>
            <person name="Roy Chowdhury P."/>
            <person name="Wallis L."/>
            <person name="Cummins M.L."/>
            <person name="Zingali T."/>
            <person name="Brandis K.J."/>
            <person name="Djordjevic S.P."/>
        </authorList>
    </citation>
    <scope>NUCLEOTIDE SEQUENCE [LARGE SCALE GENOMIC DNA]</scope>
    <source>
        <strain evidence="46 96">IBS12</strain>
    </source>
</reference>
<evidence type="ECO:0000313" key="15">
    <source>
        <dbReference type="EMBL" id="EFH5891760.1"/>
    </source>
</evidence>
<dbReference type="EMBL" id="AATJQG010000031">
    <property type="protein sequence ID" value="EFM0518241.1"/>
    <property type="molecule type" value="Genomic_DNA"/>
</dbReference>
<dbReference type="Proteomes" id="UP000655659">
    <property type="component" value="Unassembled WGS sequence"/>
</dbReference>
<evidence type="ECO:0000313" key="42">
    <source>
        <dbReference type="EMBL" id="MDR6048799.1"/>
    </source>
</evidence>
<dbReference type="EMBL" id="WTRX01000066">
    <property type="protein sequence ID" value="MWU33519.1"/>
    <property type="molecule type" value="Genomic_DNA"/>
</dbReference>
<evidence type="ECO:0000313" key="75">
    <source>
        <dbReference type="Proteomes" id="UP000225264"/>
    </source>
</evidence>
<evidence type="ECO:0000313" key="115">
    <source>
        <dbReference type="Proteomes" id="UP000532204"/>
    </source>
</evidence>
<dbReference type="Proteomes" id="UP000436482">
    <property type="component" value="Unassembled WGS sequence"/>
</dbReference>
<evidence type="ECO:0000313" key="31">
    <source>
        <dbReference type="EMBL" id="HAZ7492110.1"/>
    </source>
</evidence>
<dbReference type="EMBL" id="MRVZ01000004">
    <property type="protein sequence ID" value="PAU27023.1"/>
    <property type="molecule type" value="Genomic_DNA"/>
</dbReference>
<dbReference type="EMBL" id="WTML01000067">
    <property type="protein sequence ID" value="MWK98870.1"/>
    <property type="molecule type" value="Genomic_DNA"/>
</dbReference>
<reference evidence="39 75" key="22">
    <citation type="submission" date="2020-06" db="EMBL/GenBank/DDBJ databases">
        <title>Genomic analysis of Escherichia coli Ec98 resistant to antibiotic.</title>
        <authorList>
            <person name="Campos L."/>
        </authorList>
    </citation>
    <scope>NUCLEOTIDE SEQUENCE [LARGE SCALE GENOMIC DNA]</scope>
    <source>
        <strain evidence="39 75">UFU_EC98</strain>
    </source>
</reference>
<dbReference type="Proteomes" id="UP000530628">
    <property type="component" value="Unassembled WGS sequence"/>
</dbReference>
<dbReference type="EMBL" id="DABALL010000032">
    <property type="protein sequence ID" value="HAH1420643.1"/>
    <property type="molecule type" value="Genomic_DNA"/>
</dbReference>
<evidence type="ECO:0000313" key="8">
    <source>
        <dbReference type="EMBL" id="EFC9748717.1"/>
    </source>
</evidence>
<evidence type="ECO:0000313" key="81">
    <source>
        <dbReference type="Proteomes" id="UP000392867"/>
    </source>
</evidence>
<dbReference type="Proteomes" id="UP000775646">
    <property type="component" value="Unassembled WGS sequence"/>
</dbReference>
<evidence type="ECO:0000313" key="121">
    <source>
        <dbReference type="Proteomes" id="UP000538406"/>
    </source>
</evidence>
<dbReference type="Proteomes" id="UP000447081">
    <property type="component" value="Unassembled WGS sequence"/>
</dbReference>
<evidence type="ECO:0000313" key="45">
    <source>
        <dbReference type="EMBL" id="MTE91150.1"/>
    </source>
</evidence>
<dbReference type="EMBL" id="AASCJS010000009">
    <property type="protein sequence ID" value="EFA9845692.1"/>
    <property type="molecule type" value="Genomic_DNA"/>
</dbReference>
<dbReference type="Proteomes" id="UP000615017">
    <property type="component" value="Unassembled WGS sequence"/>
</dbReference>
<evidence type="ECO:0000313" key="122">
    <source>
        <dbReference type="Proteomes" id="UP000542214"/>
    </source>
</evidence>
<reference evidence="70" key="31">
    <citation type="submission" date="2021-02" db="EMBL/GenBank/DDBJ databases">
        <title>Co-localization of colistin and carbapenem -resistance genes on a novel transferable IncHI2 plasmid in Escherichia coli from chicken-origin.</title>
        <authorList>
            <person name="Hoffmann M."/>
            <person name="Balkey M."/>
            <person name="Ronco T."/>
            <person name="Hendriksen R.S."/>
        </authorList>
    </citation>
    <scope>NUCLEOTIDE SEQUENCE</scope>
    <source>
        <strain evidence="70">CFSAN083829</strain>
    </source>
</reference>
<evidence type="ECO:0000313" key="96">
    <source>
        <dbReference type="Proteomes" id="UP000490727"/>
    </source>
</evidence>
<dbReference type="Proteomes" id="UP000321461">
    <property type="component" value="Unassembled WGS sequence"/>
</dbReference>
<dbReference type="EMBL" id="AASZRA010000039">
    <property type="protein sequence ID" value="EFI6954883.1"/>
    <property type="molecule type" value="Genomic_DNA"/>
</dbReference>
<dbReference type="Proteomes" id="UP000441160">
    <property type="component" value="Unassembled WGS sequence"/>
</dbReference>
<evidence type="ECO:0000313" key="16">
    <source>
        <dbReference type="EMBL" id="EFH6095557.1"/>
    </source>
</evidence>
<reference evidence="41" key="34">
    <citation type="submission" date="2022-08" db="EMBL/GenBank/DDBJ databases">
        <title>Genome sequencing of human pathogens.</title>
        <authorList>
            <person name="Cao X."/>
        </authorList>
    </citation>
    <scope>NUCLEOTIDE SEQUENCE</scope>
    <source>
        <strain evidence="41">EC16126</strain>
    </source>
</reference>
<reference evidence="88 95" key="12">
    <citation type="submission" date="2019-12" db="EMBL/GenBank/DDBJ databases">
        <title>Enteriobacteria Tanzani isolates_10432.</title>
        <authorList>
            <person name="Subbiah M."/>
            <person name="Call D."/>
        </authorList>
    </citation>
    <scope>NUCLEOTIDE SEQUENCE [LARGE SCALE GENOMIC DNA]</scope>
    <source>
        <strain evidence="48 95">10432wF6</strain>
        <strain evidence="47 88">10432wG8</strain>
    </source>
</reference>
<dbReference type="Proteomes" id="UP000480485">
    <property type="component" value="Unassembled WGS sequence"/>
</dbReference>
<evidence type="ECO:0000313" key="18">
    <source>
        <dbReference type="EMBL" id="EFH6651745.1"/>
    </source>
</evidence>
<dbReference type="Proteomes" id="UP000538406">
    <property type="component" value="Unassembled WGS sequence"/>
</dbReference>
<dbReference type="Proteomes" id="UP000519182">
    <property type="component" value="Unassembled WGS sequence"/>
</dbReference>
<dbReference type="EMBL" id="AASCBU010000009">
    <property type="protein sequence ID" value="EFA8784585.1"/>
    <property type="molecule type" value="Genomic_DNA"/>
</dbReference>
<reference evidence="60 101" key="18">
    <citation type="journal article" date="2020" name="J. Appl. Microbiol.">
        <title>Genetic characterization of Shigatoxigenic and enteropathogenic Escherichia coli O80:H2 from diarrheic and septicemic calves and relatedness to human Shigatoxigenic E. coli O80:H2.</title>
        <authorList>
            <person name="Habets A."/>
            <person name="Crombe F."/>
            <person name="Nakamura K."/>
            <person name="Guerin V."/>
            <person name="De Rauw K."/>
            <person name="Pierard D."/>
            <person name="Saulmont M."/>
            <person name="Hayashi T."/>
            <person name="Mainil J.G."/>
            <person name="Thiry D."/>
        </authorList>
    </citation>
    <scope>NUCLEOTIDE SEQUENCE [LARGE SCALE GENOMIC DNA]</scope>
    <source>
        <strain evidence="61">EH3306</strain>
        <strain evidence="60 101">EH3307</strain>
    </source>
</reference>
<evidence type="ECO:0000313" key="89">
    <source>
        <dbReference type="Proteomes" id="UP000462410"/>
    </source>
</evidence>
<dbReference type="EMBL" id="ABLFQU030000019">
    <property type="protein sequence ID" value="EMM0025681.1"/>
    <property type="molecule type" value="Genomic_DNA"/>
</dbReference>
<evidence type="ECO:0000313" key="23">
    <source>
        <dbReference type="EMBL" id="EFM0518241.1"/>
    </source>
</evidence>
<evidence type="ECO:0000313" key="25">
    <source>
        <dbReference type="EMBL" id="EMM0025681.1"/>
    </source>
</evidence>
<evidence type="ECO:0000313" key="113">
    <source>
        <dbReference type="Proteomes" id="UP000531761"/>
    </source>
</evidence>
<dbReference type="EMBL" id="AASXRC010000006">
    <property type="protein sequence ID" value="EFI0212439.1"/>
    <property type="molecule type" value="Genomic_DNA"/>
</dbReference>
<evidence type="ECO:0000313" key="103">
    <source>
        <dbReference type="Proteomes" id="UP000519859"/>
    </source>
</evidence>
<evidence type="ECO:0000313" key="22">
    <source>
        <dbReference type="EMBL" id="EFM0252170.1"/>
    </source>
</evidence>
<dbReference type="EMBL" id="AATJOC010000003">
    <property type="protein sequence ID" value="EFM0252170.1"/>
    <property type="molecule type" value="Genomic_DNA"/>
</dbReference>
<evidence type="ECO:0000313" key="129">
    <source>
        <dbReference type="Proteomes" id="UP000842519"/>
    </source>
</evidence>
<dbReference type="EMBL" id="JAAGYI010000010">
    <property type="protein sequence ID" value="NEM85529.1"/>
    <property type="molecule type" value="Genomic_DNA"/>
</dbReference>
<evidence type="ECO:0000313" key="57">
    <source>
        <dbReference type="EMBL" id="NAG17678.1"/>
    </source>
</evidence>
<reference evidence="1 76" key="2">
    <citation type="submission" date="2017-11" db="EMBL/GenBank/DDBJ databases">
        <title>Escherichia coli CV839-15 Genome sequencing and assembly.</title>
        <authorList>
            <person name="Li Z."/>
            <person name="Song N."/>
            <person name="Li W."/>
            <person name="Philip H.R."/>
            <person name="Bu Z."/>
            <person name="Siguo L."/>
        </authorList>
    </citation>
    <scope>NUCLEOTIDE SEQUENCE [LARGE SCALE GENOMIC DNA]</scope>
    <source>
        <strain evidence="1 76">CV839-15</strain>
    </source>
</reference>
<dbReference type="Proteomes" id="UP000528199">
    <property type="component" value="Unassembled WGS sequence"/>
</dbReference>
<evidence type="ECO:0000313" key="65">
    <source>
        <dbReference type="EMBL" id="QLY97680.1"/>
    </source>
</evidence>
<evidence type="ECO:0000313" key="120">
    <source>
        <dbReference type="Proteomes" id="UP000537181"/>
    </source>
</evidence>
<dbReference type="EMBL" id="WTRC01000942">
    <property type="protein sequence ID" value="MWT24739.1"/>
    <property type="molecule type" value="Genomic_DNA"/>
</dbReference>
<dbReference type="Proteomes" id="UP000840371">
    <property type="component" value="Unassembled WGS sequence"/>
</dbReference>
<evidence type="ECO:0000313" key="12">
    <source>
        <dbReference type="EMBL" id="EFH0045054.1"/>
    </source>
</evidence>
<evidence type="ECO:0000313" key="56">
    <source>
        <dbReference type="EMBL" id="MXJ12010.1"/>
    </source>
</evidence>
<dbReference type="Proteomes" id="UP000542214">
    <property type="component" value="Unassembled WGS sequence"/>
</dbReference>
<dbReference type="Proteomes" id="UP000581425">
    <property type="component" value="Chromosome"/>
</dbReference>
<dbReference type="EMBL" id="CP065611">
    <property type="protein sequence ID" value="QPR04767.1"/>
    <property type="molecule type" value="Genomic_DNA"/>
</dbReference>
<evidence type="ECO:0000313" key="107">
    <source>
        <dbReference type="Proteomes" id="UP000524010"/>
    </source>
</evidence>
<evidence type="ECO:0000313" key="66">
    <source>
        <dbReference type="EMBL" id="QMF68174.1"/>
    </source>
</evidence>
<evidence type="ECO:0000313" key="59">
    <source>
        <dbReference type="EMBL" id="NEM85529.1"/>
    </source>
</evidence>
<dbReference type="EMBL" id="DADUEU010000003">
    <property type="protein sequence ID" value="HBB1572012.1"/>
    <property type="molecule type" value="Genomic_DNA"/>
</dbReference>
<reference evidence="97" key="23">
    <citation type="submission" date="2020-06" db="EMBL/GenBank/DDBJ databases">
        <title>Identification and Characterisation of Fosfomycin Resistance in Escherichia coli Urinary Tract Infection Isolates from Australia.</title>
        <authorList>
            <person name="Mowlaboccus S."/>
            <person name="Daley D."/>
            <person name="Pang S."/>
            <person name="Gottlieb T."/>
            <person name="Nimmo G.R."/>
            <person name="George N."/>
            <person name="Korman T.M."/>
            <person name="Strietberg R."/>
            <person name="Robson J."/>
            <person name="Peachey G."/>
            <person name="Collignon P."/>
            <person name="Bradbury S."/>
            <person name="Colombi E."/>
            <person name="Ramsay J.P."/>
            <person name="Rogers B.A."/>
            <person name="Coombs G.W."/>
        </authorList>
    </citation>
    <scope>NUCLEOTIDE SEQUENCE [LARGE SCALE GENOMIC DNA]</scope>
    <source>
        <strain evidence="97">EC2</strain>
    </source>
</reference>
<evidence type="ECO:0000313" key="100">
    <source>
        <dbReference type="Proteomes" id="UP000514754"/>
    </source>
</evidence>
<reference evidence="98 99" key="24">
    <citation type="submission" date="2020-06" db="EMBL/GenBank/DDBJ databases">
        <title>REHAB project genomes.</title>
        <authorList>
            <person name="Shaw L.P."/>
        </authorList>
    </citation>
    <scope>NUCLEOTIDE SEQUENCE [LARGE SCALE GENOMIC DNA]</scope>
    <source>
        <strain evidence="67 100">RHB10-C12</strain>
        <strain evidence="66 99">RHB30-C10</strain>
        <strain evidence="65 98">RHBSTW-00177</strain>
        <strain evidence="35">RHBSTW-00474</strain>
    </source>
</reference>
<evidence type="ECO:0000313" key="88">
    <source>
        <dbReference type="Proteomes" id="UP000462271"/>
    </source>
</evidence>
<dbReference type="Proteomes" id="UP000321299">
    <property type="component" value="Chromosome"/>
</dbReference>
<evidence type="ECO:0000313" key="32">
    <source>
        <dbReference type="EMBL" id="HBA4247134.1"/>
    </source>
</evidence>
<evidence type="ECO:0000313" key="1">
    <source>
        <dbReference type="EMBL" id="ATZ30736.1"/>
    </source>
</evidence>
<dbReference type="Proteomes" id="UP000392867">
    <property type="component" value="Unassembled WGS sequence"/>
</dbReference>
<evidence type="ECO:0000313" key="4">
    <source>
        <dbReference type="EMBL" id="EFB1696412.1"/>
    </source>
</evidence>
<dbReference type="Proteomes" id="UP000531813">
    <property type="component" value="Unassembled WGS sequence"/>
</dbReference>
<evidence type="ECO:0000313" key="51">
    <source>
        <dbReference type="EMBL" id="MWR88763.1"/>
    </source>
</evidence>
<dbReference type="EMBL" id="AASURL010000108">
    <property type="protein sequence ID" value="EFH0367904.1"/>
    <property type="molecule type" value="Genomic_DNA"/>
</dbReference>
<evidence type="ECO:0000313" key="26">
    <source>
        <dbReference type="EMBL" id="HAH1420643.1"/>
    </source>
</evidence>
<dbReference type="Proteomes" id="UP000532204">
    <property type="component" value="Unassembled WGS sequence"/>
</dbReference>
<evidence type="ECO:0000313" key="83">
    <source>
        <dbReference type="Proteomes" id="UP000436141"/>
    </source>
</evidence>
<evidence type="ECO:0000313" key="44">
    <source>
        <dbReference type="EMBL" id="MPU52918.1"/>
    </source>
</evidence>
<dbReference type="Proteomes" id="UP000533284">
    <property type="component" value="Unassembled WGS sequence"/>
</dbReference>
<dbReference type="Proteomes" id="UP000523388">
    <property type="component" value="Unassembled WGS sequence"/>
</dbReference>
<dbReference type="EMBL" id="JAETYZ010000030">
    <property type="protein sequence ID" value="MBL6236267.1"/>
    <property type="molecule type" value="Genomic_DNA"/>
</dbReference>
<evidence type="ECO:0000313" key="90">
    <source>
        <dbReference type="Proteomes" id="UP000469708"/>
    </source>
</evidence>
<dbReference type="EMBL" id="CP070393">
    <property type="protein sequence ID" value="QRZ99485.1"/>
    <property type="molecule type" value="Genomic_DNA"/>
</dbReference>
<dbReference type="EMBL" id="AASWKH010000011">
    <property type="protein sequence ID" value="EFH6095557.1"/>
    <property type="molecule type" value="Genomic_DNA"/>
</dbReference>
<dbReference type="Proteomes" id="UP000236551">
    <property type="component" value="Chromosome"/>
</dbReference>
<dbReference type="GeneID" id="93776261"/>
<evidence type="ECO:0000313" key="58">
    <source>
        <dbReference type="EMBL" id="NDR91042.1"/>
    </source>
</evidence>
<reference evidence="31" key="32">
    <citation type="submission" date="2021-03" db="EMBL/GenBank/DDBJ databases">
        <authorList>
            <consortium name="NCBI Pathogen Detection Project"/>
        </authorList>
    </citation>
    <scope>NUCLEOTIDE SEQUENCE</scope>
    <source>
        <strain evidence="28">EC00618</strain>
        <strain evidence="29">Ecoli[ST-219]</strain>
        <strain evidence="30">Ecoli[ST-405]</strain>
        <strain evidence="33">Escherichia coli</strain>
        <strain evidence="31">SJP41</strain>
        <strain evidence="32">ST-87-5</strain>
        <strain evidence="27">TW14994</strain>
        <strain evidence="26">W1_5_ERB1</strain>
    </source>
</reference>
<evidence type="ECO:0000313" key="11">
    <source>
        <dbReference type="EMBL" id="EFG2162166.1"/>
    </source>
</evidence>
<dbReference type="Proteomes" id="UP000534496">
    <property type="component" value="Unassembled WGS sequence"/>
</dbReference>
<dbReference type="EMBL" id="CP024978">
    <property type="protein sequence ID" value="ATZ30736.1"/>
    <property type="molecule type" value="Genomic_DNA"/>
</dbReference>
<evidence type="ECO:0000313" key="37">
    <source>
        <dbReference type="EMBL" id="MBL6204299.1"/>
    </source>
</evidence>
<evidence type="ECO:0000313" key="62">
    <source>
        <dbReference type="EMBL" id="PAU27023.1"/>
    </source>
</evidence>
<reference evidence="64" key="16">
    <citation type="journal article" date="2020" name="Int. J. Antimicrob. Agents">
        <title>Identification and characterisation of fosfomycin resistance in Escherichia coli urinary tract infection isolates from Australia.</title>
        <authorList>
            <person name="Mowlaboccus S."/>
            <person name="Daley D."/>
            <person name="Pang S."/>
            <person name="Gottlieb T."/>
            <person name="Merlino J."/>
            <person name="Nimmo G.R."/>
            <person name="George N."/>
            <person name="Korman T.M."/>
            <person name="Streitberg R."/>
            <person name="Robson J."/>
            <person name="Peachey G."/>
            <person name="Collignon P."/>
            <person name="Bradbury S."/>
            <person name="Colombi E."/>
            <person name="Ramsay J.P."/>
            <person name="Rogers B.A."/>
            <person name="Coombs G.W."/>
        </authorList>
    </citation>
    <scope>NUCLEOTIDE SEQUENCE</scope>
    <source>
        <strain evidence="64">EC2</strain>
    </source>
</reference>
<evidence type="ECO:0000313" key="118">
    <source>
        <dbReference type="Proteomes" id="UP000534332"/>
    </source>
</evidence>
<dbReference type="EMBL" id="JACGTG010000001">
    <property type="protein sequence ID" value="MBA6241110.1"/>
    <property type="molecule type" value="Genomic_DNA"/>
</dbReference>
<dbReference type="EMBL" id="AASHPR010000074">
    <property type="protein sequence ID" value="EFC3527379.1"/>
    <property type="molecule type" value="Genomic_DNA"/>
</dbReference>
<dbReference type="Proteomes" id="UP000218543">
    <property type="component" value="Unassembled WGS sequence"/>
</dbReference>
<evidence type="ECO:0000313" key="55">
    <source>
        <dbReference type="EMBL" id="MXI76446.1"/>
    </source>
</evidence>
<dbReference type="EMBL" id="AASVQO010000008">
    <property type="protein sequence ID" value="EFH3674172.1"/>
    <property type="molecule type" value="Genomic_DNA"/>
</dbReference>
<dbReference type="Proteomes" id="UP000509796">
    <property type="component" value="Chromosome"/>
</dbReference>
<dbReference type="EMBL" id="DABGKQ010000075">
    <property type="protein sequence ID" value="HAJ5807494.1"/>
    <property type="molecule type" value="Genomic_DNA"/>
</dbReference>
<evidence type="ECO:0000313" key="126">
    <source>
        <dbReference type="Proteomes" id="UP000594864"/>
    </source>
</evidence>
<reference evidence="62 74" key="1">
    <citation type="submission" date="2016-12" db="EMBL/GenBank/DDBJ databases">
        <title>Real-Time Genomic Investigation Underlying the Public Health Response to a Shiga Toxin-Producing Escherichia Coli O26:H11 Outbreak in a Nursery.</title>
        <authorList>
            <person name="Ferdous M."/>
            <person name="Moran-Gilad J."/>
            <person name="Rossen J.W."/>
            <person name="Gdalevich M."/>
        </authorList>
    </citation>
    <scope>NUCLEOTIDE SEQUENCE [LARGE SCALE GENOMIC DNA]</scope>
    <source>
        <strain evidence="62 74">STEC 514-2</strain>
    </source>
</reference>
<evidence type="ECO:0000313" key="49">
    <source>
        <dbReference type="EMBL" id="MWR14845.1"/>
    </source>
</evidence>
<evidence type="ECO:0000313" key="41">
    <source>
        <dbReference type="EMBL" id="MDA4180066.1"/>
    </source>
</evidence>
<reference evidence="68 125" key="28">
    <citation type="submission" date="2020-10" db="EMBL/GenBank/DDBJ databases">
        <title>Analysis of Genomes of Bacterial Isolates from Lameness Outbreaks in Broilers.</title>
        <authorList>
            <person name="Rhoads D."/>
            <person name="Ekesi N.S."/>
        </authorList>
    </citation>
    <scope>NUCLEOTIDE SEQUENCE [LARGE SCALE GENOMIC DNA]</scope>
    <source>
        <strain evidence="68 125">1409</strain>
    </source>
</reference>
<evidence type="ECO:0000313" key="40">
    <source>
        <dbReference type="EMBL" id="MCV5622675.1"/>
    </source>
</evidence>
<dbReference type="Proteomes" id="UP000540485">
    <property type="component" value="Unassembled WGS sequence"/>
</dbReference>
<evidence type="ECO:0000313" key="47">
    <source>
        <dbReference type="EMBL" id="MWK98870.1"/>
    </source>
</evidence>
<dbReference type="Proteomes" id="UP000475070">
    <property type="component" value="Unassembled WGS sequence"/>
</dbReference>
<evidence type="ECO:0000313" key="99">
    <source>
        <dbReference type="Proteomes" id="UP000512322"/>
    </source>
</evidence>
<dbReference type="EMBL" id="AASUOH010000030">
    <property type="protein sequence ID" value="EFH0045054.1"/>
    <property type="molecule type" value="Genomic_DNA"/>
</dbReference>
<dbReference type="Proteomes" id="UP000460875">
    <property type="component" value="Unassembled WGS sequence"/>
</dbReference>
<dbReference type="Proteomes" id="UP001211064">
    <property type="component" value="Unassembled WGS sequence"/>
</dbReference>
<dbReference type="Proteomes" id="UP000528504">
    <property type="component" value="Unassembled WGS sequence"/>
</dbReference>
<evidence type="ECO:0000313" key="74">
    <source>
        <dbReference type="Proteomes" id="UP000218543"/>
    </source>
</evidence>
<dbReference type="EMBL" id="AASSGK010000021">
    <property type="protein sequence ID" value="EFG2162166.1"/>
    <property type="molecule type" value="Genomic_DNA"/>
</dbReference>
<evidence type="ECO:0000313" key="109">
    <source>
        <dbReference type="Proteomes" id="UP000528199"/>
    </source>
</evidence>
<dbReference type="EMBL" id="WXKQ01000001">
    <property type="protein sequence ID" value="NAG17678.1"/>
    <property type="molecule type" value="Genomic_DNA"/>
</dbReference>
<dbReference type="Proteomes" id="UP000462410">
    <property type="component" value="Unassembled WGS sequence"/>
</dbReference>
<evidence type="ECO:0000313" key="93">
    <source>
        <dbReference type="Proteomes" id="UP000480485"/>
    </source>
</evidence>
<evidence type="ECO:0000313" key="27">
    <source>
        <dbReference type="EMBL" id="HAI8959063.1"/>
    </source>
</evidence>
<dbReference type="EMBL" id="DABGKZ010000028">
    <property type="protein sequence ID" value="HAJ5151822.1"/>
    <property type="molecule type" value="Genomic_DNA"/>
</dbReference>
<evidence type="ECO:0000313" key="112">
    <source>
        <dbReference type="Proteomes" id="UP000531463"/>
    </source>
</evidence>
<reference evidence="63 79" key="7">
    <citation type="submission" date="2019-08" db="EMBL/GenBank/DDBJ databases">
        <title>Plasmid- and chromosome-located mcr-3 in mcr-1-positive Escherichia coli from diseased swine, Taiwan.</title>
        <authorList>
            <person name="Hsu C.-Y."/>
            <person name="Huang W.-C."/>
            <person name="Lauderdale T.-L."/>
        </authorList>
    </citation>
    <scope>NUCLEOTIDE SEQUENCE [LARGE SCALE GENOMIC DNA]</scope>
    <source>
        <strain evidence="63 79">NCYU-26-73</strain>
    </source>
</reference>
<dbReference type="EMBL" id="CP058571">
    <property type="protein sequence ID" value="QLG58101.1"/>
    <property type="molecule type" value="Genomic_DNA"/>
</dbReference>
<dbReference type="EMBL" id="AATJKW010000016">
    <property type="protein sequence ID" value="EFL9837779.1"/>
    <property type="molecule type" value="Genomic_DNA"/>
</dbReference>
<organism evidence="60 101">
    <name type="scientific">Escherichia coli</name>
    <dbReference type="NCBI Taxonomy" id="562"/>
    <lineage>
        <taxon>Bacteria</taxon>
        <taxon>Pseudomonadati</taxon>
        <taxon>Pseudomonadota</taxon>
        <taxon>Gammaproteobacteria</taxon>
        <taxon>Enterobacterales</taxon>
        <taxon>Enterobacteriaceae</taxon>
        <taxon>Escherichia</taxon>
    </lineage>
</organism>
<reference evidence="104 105" key="20">
    <citation type="submission" date="2020-02" db="EMBL/GenBank/DDBJ databases">
        <authorList>
            <consortium name="PulseNet: The National Subtyping Network for Foodborne Disease Surveillance"/>
            <person name="Tarr C.L."/>
            <person name="Trees E."/>
            <person name="Katz L.S."/>
            <person name="Carleton-Romer H.A."/>
            <person name="Stroika S."/>
            <person name="Kucerova Z."/>
            <person name="Roache K.F."/>
            <person name="Sabol A.L."/>
            <person name="Besser J."/>
            <person name="Gerner-Smidt P."/>
        </authorList>
    </citation>
    <scope>NUCLEOTIDE SEQUENCE [LARGE SCALE GENOMIC DNA]</scope>
    <source>
        <strain evidence="19 105">2014C-3796</strain>
        <strain evidence="13 104">PNUSAE004166</strain>
        <strain evidence="12 109">PNUSAE004760</strain>
        <strain evidence="10 107">PNUSAE005278</strain>
        <strain evidence="2 124">PNUSAE011918</strain>
    </source>
</reference>
<reference evidence="11 118" key="19">
    <citation type="submission" date="2020-02" db="EMBL/GenBank/DDBJ databases">
        <authorList>
            <person name="Ashton P.M."/>
            <person name="Dallman T."/>
            <person name="Nair S."/>
            <person name="De Pinna E."/>
            <person name="Peters T."/>
            <person name="Grant K."/>
        </authorList>
    </citation>
    <scope>NUCLEOTIDE SEQUENCE [LARGE SCALE GENOMIC DNA]</scope>
    <source>
        <strain evidence="11 118">188143</strain>
    </source>
</reference>
<evidence type="ECO:0000313" key="68">
    <source>
        <dbReference type="EMBL" id="QOY32527.1"/>
    </source>
</evidence>
<reference evidence="42 130" key="33">
    <citation type="submission" date="2022-07" db="EMBL/GenBank/DDBJ databases">
        <title>The wastewater resistome of Residential Aged Care Facilities indicates a role of antimicrobial stewardship in reducing resistance.</title>
        <authorList>
            <person name="Sapula S."/>
            <person name="Hart B.J."/>
            <person name="Henrietta V."/>
            <person name="Amsalu A."/>
            <person name="Jon W."/>
            <person name="Siderius N."/>
            <person name="Nguyen L."/>
            <person name="Turnidge J."/>
            <person name="Gerber C."/>
        </authorList>
    </citation>
    <scope>NUCLEOTIDE SEQUENCE [LARGE SCALE GENOMIC DNA]</scope>
    <source>
        <strain evidence="42 130">ECA685</strain>
    </source>
</reference>
<dbReference type="EMBL" id="DABFUC010000016">
    <property type="protein sequence ID" value="HAI8959063.1"/>
    <property type="molecule type" value="Genomic_DNA"/>
</dbReference>
<evidence type="ECO:0000313" key="70">
    <source>
        <dbReference type="EMBL" id="QRZ99485.1"/>
    </source>
</evidence>
<reference evidence="36 113" key="27">
    <citation type="submission" date="2020-08" db="EMBL/GenBank/DDBJ databases">
        <title>Draft genome sequences of isolates of diverse host origin from the E. coli Reference Center.</title>
        <authorList>
            <person name="Lacher D.W."/>
            <person name="Mammel M.K."/>
            <person name="Gangiredla J."/>
            <person name="Gebru S.T."/>
            <person name="Barnaba T.J."/>
            <person name="Majowicz S.A."/>
            <person name="Dudley E.G."/>
        </authorList>
    </citation>
    <scope>NUCLEOTIDE SEQUENCE [LARGE SCALE GENOMIC DNA]</scope>
    <source>
        <strain evidence="36 113">10.0349</strain>
    </source>
</reference>
<dbReference type="EMBL" id="WTMY01000018">
    <property type="protein sequence ID" value="MWL44673.1"/>
    <property type="molecule type" value="Genomic_DNA"/>
</dbReference>
<evidence type="ECO:0000313" key="24">
    <source>
        <dbReference type="EMBL" id="EFM1447817.1"/>
    </source>
</evidence>
<evidence type="ECO:0000313" key="5">
    <source>
        <dbReference type="EMBL" id="EFB2194985.1"/>
    </source>
</evidence>
<dbReference type="Proteomes" id="UP000531761">
    <property type="component" value="Unassembled WGS sequence"/>
</dbReference>
<evidence type="ECO:0000313" key="114">
    <source>
        <dbReference type="Proteomes" id="UP000531813"/>
    </source>
</evidence>
<dbReference type="Proteomes" id="UP000537181">
    <property type="component" value="Unassembled WGS sequence"/>
</dbReference>
<dbReference type="Proteomes" id="UP000663166">
    <property type="component" value="Chromosome"/>
</dbReference>
<dbReference type="Proteomes" id="UP000517067">
    <property type="component" value="Unassembled WGS sequence"/>
</dbReference>
<dbReference type="EMBL" id="VOTT01001372">
    <property type="protein sequence ID" value="MPU52918.1"/>
    <property type="molecule type" value="Genomic_DNA"/>
</dbReference>
<dbReference type="EMBL" id="AASOHJ010000026">
    <property type="protein sequence ID" value="EFE8675093.1"/>
    <property type="molecule type" value="Genomic_DNA"/>
</dbReference>
<dbReference type="Proteomes" id="UP000581425">
    <property type="component" value="Unassembled WGS sequence"/>
</dbReference>
<dbReference type="EMBL" id="WCEW01000029">
    <property type="protein sequence ID" value="MTE91150.1"/>
    <property type="molecule type" value="Genomic_DNA"/>
</dbReference>
<evidence type="ECO:0000313" key="71">
    <source>
        <dbReference type="EMBL" id="TXQ33896.1"/>
    </source>
</evidence>
<evidence type="ECO:0000313" key="46">
    <source>
        <dbReference type="EMBL" id="MUM74880.1"/>
    </source>
</evidence>
<evidence type="ECO:0000313" key="79">
    <source>
        <dbReference type="Proteomes" id="UP000321299"/>
    </source>
</evidence>
<accession>A0A090J734</accession>
<reference evidence="34 125" key="26">
    <citation type="submission" date="2020-07" db="EMBL/GenBank/DDBJ databases">
        <title>Analysis of Genomes of Bacterial Isolates from Lameness Outbreaks in Broilers.</title>
        <authorList>
            <person name="Ekesi N.S."/>
            <person name="Alrubaye A."/>
            <person name="Rhoads D."/>
        </authorList>
    </citation>
    <scope>NUCLEOTIDE SEQUENCE [LARGE SCALE GENOMIC DNA]</scope>
    <source>
        <strain evidence="34 125">1409</strain>
    </source>
</reference>
<reference evidence="78 80" key="8">
    <citation type="submission" date="2019-08" db="EMBL/GenBank/DDBJ databases">
        <title>Whole genome analysis of cultivated E. coli strains isolated from CD patients and healthy donors.</title>
        <authorList>
            <person name="Siniagina M.N."/>
            <person name="Markelova M.I."/>
            <person name="Laikov A.V."/>
            <person name="Boulygina E.A."/>
            <person name="Khusnutdinova D.R."/>
            <person name="Kharchenko A."/>
            <person name="Grigoryeva T.V."/>
        </authorList>
    </citation>
    <scope>NUCLEOTIDE SEQUENCE [LARGE SCALE GENOMIC DNA]</scope>
    <source>
        <strain evidence="71 78">1_45_11</strain>
        <strain evidence="72 80">3_77_5</strain>
    </source>
</reference>
<reference evidence="69 126" key="29">
    <citation type="submission" date="2020-12" db="EMBL/GenBank/DDBJ databases">
        <title>FDA dAtabase for Regulatory Grade micrObial Sequences (FDA-ARGOS): Supporting development and validation of Infectious Disease Dx tests.</title>
        <authorList>
            <person name="Sproer C."/>
            <person name="Gronow S."/>
            <person name="Severitt S."/>
            <person name="Schroder I."/>
            <person name="Tallon L."/>
            <person name="Sadzewicz L."/>
            <person name="Zhao X."/>
            <person name="Boylan J."/>
            <person name="Ott S."/>
            <person name="Bowen H."/>
            <person name="Vavikolanu K."/>
            <person name="Mehta A."/>
            <person name="Aluvathingal J."/>
            <person name="Nadendla S."/>
            <person name="Lowell S."/>
            <person name="Myers T."/>
            <person name="Yan Y."/>
            <person name="Sichtig H."/>
        </authorList>
    </citation>
    <scope>NUCLEOTIDE SEQUENCE [LARGE SCALE GENOMIC DNA]</scope>
    <source>
        <strain evidence="69 126">FDAARGOS_945</strain>
    </source>
</reference>
<reference evidence="106 108" key="4">
    <citation type="submission" date="2018-08" db="EMBL/GenBank/DDBJ databases">
        <authorList>
            <consortium name="GenomeTrakr network: Whole genome sequencing for foodborne pathogen traceback"/>
        </authorList>
    </citation>
    <scope>NUCLEOTIDE SEQUENCE [LARGE SCALE GENOMIC DNA]</scope>
    <source>
        <strain evidence="3 106">AZ-TG102963</strain>
        <strain evidence="23 110">AZ-TG60901</strain>
        <strain evidence="22 108">AZ-TG73163</strain>
        <strain evidence="21 123">AZ-TG73583</strain>
        <strain evidence="20">CFSAN046653</strain>
        <strain evidence="4 116">PSU-1847</strain>
        <strain evidence="18 111">PSU-2072</strain>
        <strain evidence="15 114">PSU-2243</strain>
        <strain evidence="24 102">PSU-2464</strain>
    </source>
</reference>
<dbReference type="EMBL" id="WTQJ01000293">
    <property type="protein sequence ID" value="MWR14845.1"/>
    <property type="molecule type" value="Genomic_DNA"/>
</dbReference>
<evidence type="ECO:0000313" key="61">
    <source>
        <dbReference type="EMBL" id="NYQ40162.1"/>
    </source>
</evidence>
<evidence type="ECO:0000313" key="29">
    <source>
        <dbReference type="EMBL" id="HAJ5151822.1"/>
    </source>
</evidence>
<dbReference type="EMBL" id="WUIG01001044">
    <property type="protein sequence ID" value="MXJ12010.1"/>
    <property type="molecule type" value="Genomic_DNA"/>
</dbReference>
<reference evidence="44 81" key="6">
    <citation type="submission" date="2019-08" db="EMBL/GenBank/DDBJ databases">
        <title>Identification of Water Treatment Resistant and Multidrug Resistant Urinary Pathogenic Escherichia coli in Wastewater.</title>
        <authorList>
            <person name="Neumann N."/>
        </authorList>
    </citation>
    <scope>NUCLEOTIDE SEQUENCE [LARGE SCALE GENOMIC DNA]</scope>
    <source>
        <strain evidence="44 81">WU2356</strain>
    </source>
</reference>
<evidence type="ECO:0000313" key="14">
    <source>
        <dbReference type="EMBL" id="EFH3674172.1"/>
    </source>
</evidence>
<evidence type="ECO:0000313" key="60">
    <source>
        <dbReference type="EMBL" id="NYP86676.1"/>
    </source>
</evidence>
<reference evidence="64" key="25">
    <citation type="submission" date="2020-06" db="EMBL/GenBank/DDBJ databases">
        <authorList>
            <person name="Ramsay J.P."/>
            <person name="Colombi E."/>
            <person name="Mowlaboccus S."/>
        </authorList>
    </citation>
    <scope>NUCLEOTIDE SEQUENCE</scope>
    <source>
        <strain evidence="64">EC2</strain>
    </source>
</reference>
<evidence type="ECO:0000313" key="9">
    <source>
        <dbReference type="EMBL" id="EFE8675093.1"/>
    </source>
</evidence>
<dbReference type="EMBL" id="JANIDP010000112">
    <property type="protein sequence ID" value="MDR6048799.1"/>
    <property type="molecule type" value="Genomic_DNA"/>
</dbReference>
<evidence type="ECO:0000313" key="124">
    <source>
        <dbReference type="Proteomes" id="UP000567387"/>
    </source>
</evidence>
<dbReference type="Proteomes" id="UP000272336">
    <property type="component" value="Unassembled WGS sequence"/>
</dbReference>
<dbReference type="Proteomes" id="UP000527548">
    <property type="component" value="Unassembled WGS sequence"/>
</dbReference>
<evidence type="ECO:0000313" key="123">
    <source>
        <dbReference type="Proteomes" id="UP000543257"/>
    </source>
</evidence>
<dbReference type="EMBL" id="AASRHK010000007">
    <property type="protein sequence ID" value="EFF8953215.1"/>
    <property type="molecule type" value="Genomic_DNA"/>
</dbReference>
<sequence>MPLSYAGYHHFIMMSLVSGEHNTPALSLQDESPGLVPAG</sequence>
<dbReference type="Proteomes" id="UP000514754">
    <property type="component" value="Chromosome"/>
</dbReference>
<reference evidence="59 90" key="21">
    <citation type="submission" date="2020-02" db="EMBL/GenBank/DDBJ databases">
        <authorList>
            <person name="Subbiah M."/>
            <person name="Call D."/>
        </authorList>
    </citation>
    <scope>NUCLEOTIDE SEQUENCE [LARGE SCALE GENOMIC DNA]</scope>
    <source>
        <strain evidence="59 90">8375wC2</strain>
    </source>
</reference>
<proteinExistence type="predicted"/>
<dbReference type="RefSeq" id="WP_001131446.1">
    <property type="nucleotide sequence ID" value="NZ_AP018395.1"/>
</dbReference>
<evidence type="ECO:0000313" key="117">
    <source>
        <dbReference type="Proteomes" id="UP000533482"/>
    </source>
</evidence>
<dbReference type="Proteomes" id="UP000594864">
    <property type="component" value="Chromosome"/>
</dbReference>
<dbReference type="Proteomes" id="UP000842385">
    <property type="component" value="Unassembled WGS sequence"/>
</dbReference>
<evidence type="ECO:0000313" key="7">
    <source>
        <dbReference type="EMBL" id="EFC3527379.1"/>
    </source>
</evidence>
<evidence type="ECO:0000313" key="52">
    <source>
        <dbReference type="EMBL" id="MWT24739.1"/>
    </source>
</evidence>
<dbReference type="Proteomes" id="UP000868636">
    <property type="component" value="Unassembled WGS sequence"/>
</dbReference>
<reference evidence="128 129" key="3">
    <citation type="journal article" date="2018" name="Genome Biol.">
        <title>SKESA: strategic k-mer extension for scrupulous assemblies.</title>
        <authorList>
            <person name="Souvorov A."/>
            <person name="Agarwala R."/>
            <person name="Lipman D.J."/>
        </authorList>
    </citation>
    <scope>NUCLEOTIDE SEQUENCE</scope>
    <source>
        <strain evidence="28">EC00618</strain>
        <strain evidence="29">Ecoli[ST-219]</strain>
        <strain>ecoli[ST-219]</strain>
        <strain evidence="30">Ecoli[ST-405]</strain>
        <strain evidence="129">ecoli[ST-405]</strain>
        <strain evidence="33">Escherichia coli</strain>
        <strain evidence="31">SJP41</strain>
        <strain evidence="32">ST-87-5</strain>
        <strain evidence="27 128">TW14994</strain>
        <strain evidence="26">W1_5_ERB1</strain>
    </source>
</reference>
<dbReference type="Proteomes" id="UP000430387">
    <property type="component" value="Unassembled WGS sequence"/>
</dbReference>
<evidence type="ECO:0000313" key="105">
    <source>
        <dbReference type="Proteomes" id="UP000521994"/>
    </source>
</evidence>
<evidence type="ECO:0000313" key="78">
    <source>
        <dbReference type="Proteomes" id="UP000321295"/>
    </source>
</evidence>
<evidence type="ECO:0000313" key="97">
    <source>
        <dbReference type="Proteomes" id="UP000509796"/>
    </source>
</evidence>
<dbReference type="Proteomes" id="UP000487258">
    <property type="component" value="Unassembled WGS sequence"/>
</dbReference>
<dbReference type="Proteomes" id="UP000531463">
    <property type="component" value="Unassembled WGS sequence"/>
</dbReference>
<reference evidence="73" key="35">
    <citation type="journal article" date="2023" name="Front. Microbiol.">
        <title>Virotyping and genetic antimicrobial susceptibility testing of porcine ETEC/STEC strains and associated plasmid types.</title>
        <authorList>
            <person name="Vereecke N."/>
            <person name="Van Hoorde S."/>
            <person name="Sperling D."/>
            <person name="Theuns S."/>
            <person name="Devriendt B."/>
            <person name="Cox E."/>
        </authorList>
    </citation>
    <scope>NUCLEOTIDE SEQUENCE</scope>
    <source>
        <strain evidence="73">ETEC4085</strain>
    </source>
</reference>
<dbReference type="EMBL" id="JABXPW010000004">
    <property type="protein sequence ID" value="MBA7720521.1"/>
    <property type="molecule type" value="Genomic_DNA"/>
</dbReference>
<dbReference type="EMBL" id="JABWMK020000080">
    <property type="protein sequence ID" value="MBB2469223.1"/>
    <property type="molecule type" value="Genomic_DNA"/>
</dbReference>
<dbReference type="EMBL" id="WUIY01000165">
    <property type="protein sequence ID" value="MXI76446.1"/>
    <property type="molecule type" value="Genomic_DNA"/>
</dbReference>
<dbReference type="EMBL" id="JAETYU010000017">
    <property type="protein sequence ID" value="MBL6204299.1"/>
    <property type="molecule type" value="Genomic_DNA"/>
</dbReference>
<dbReference type="Proteomes" id="UP000490727">
    <property type="component" value="Unassembled WGS sequence"/>
</dbReference>
<evidence type="ECO:0000313" key="69">
    <source>
        <dbReference type="EMBL" id="QPR04767.1"/>
    </source>
</evidence>
<dbReference type="Proteomes" id="UP000469708">
    <property type="component" value="Unassembled WGS sequence"/>
</dbReference>
<dbReference type="EMBL" id="AATJYL010000049">
    <property type="protein sequence ID" value="EFM1447817.1"/>
    <property type="molecule type" value="Genomic_DNA"/>
</dbReference>
<evidence type="ECO:0000313" key="38">
    <source>
        <dbReference type="EMBL" id="MBL6236267.1"/>
    </source>
</evidence>
<evidence type="ECO:0000313" key="87">
    <source>
        <dbReference type="Proteomes" id="UP000460875"/>
    </source>
</evidence>
<evidence type="ECO:0000313" key="72">
    <source>
        <dbReference type="EMBL" id="TXT01528.1"/>
    </source>
</evidence>
<dbReference type="Proteomes" id="UP000471490">
    <property type="component" value="Unassembled WGS sequence"/>
</dbReference>
<evidence type="ECO:0000313" key="101">
    <source>
        <dbReference type="Proteomes" id="UP000517067"/>
    </source>
</evidence>
<dbReference type="EMBL" id="CP057906">
    <property type="protein sequence ID" value="QMO39843.1"/>
    <property type="molecule type" value="Genomic_DNA"/>
</dbReference>
<evidence type="ECO:0000313" key="13">
    <source>
        <dbReference type="EMBL" id="EFH0367904.1"/>
    </source>
</evidence>
<dbReference type="EMBL" id="DADRWU010000018">
    <property type="protein sequence ID" value="HBA4247134.1"/>
    <property type="molecule type" value="Genomic_DNA"/>
</dbReference>
<evidence type="ECO:0000313" key="21">
    <source>
        <dbReference type="EMBL" id="EFL9837779.1"/>
    </source>
</evidence>
<dbReference type="Proteomes" id="UP000844228">
    <property type="component" value="Unassembled WGS sequence"/>
</dbReference>